<dbReference type="Proteomes" id="UP001497453">
    <property type="component" value="Chromosome 5"/>
</dbReference>
<dbReference type="Pfam" id="PF13673">
    <property type="entry name" value="Acetyltransf_10"/>
    <property type="match status" value="1"/>
</dbReference>
<sequence length="270" mass="30427">MRPRFPRLSIGCPRRVDSSAHRRNTAPRVLSLDKSHPLFQVEMSTAGRFSIAFIMASGDGPPLIRQLVDPTEEEIDQIIDALTRAFEDNVGMQSMCGGDKALESLVYRLTLQQAIQHGDCYVARNGDTICGVAAWLAPGFDWTIQRDNQFASKLSSDLEEWYRDHFTPKYDELYRSGFPGDPHMRQQSWSLKLLAVSPHCRRKGVGKALLDVISKKADTRRESIVVDVMDPYLVNFFQACGFKYRAVKNVSSTSFPGFPIWCMVRKSAGS</sequence>
<feature type="domain" description="N-acetyltransferase" evidence="1">
    <location>
        <begin position="65"/>
        <end position="265"/>
    </location>
</feature>
<dbReference type="PROSITE" id="PS51186">
    <property type="entry name" value="GNAT"/>
    <property type="match status" value="1"/>
</dbReference>
<reference evidence="3" key="1">
    <citation type="submission" date="2024-04" db="EMBL/GenBank/DDBJ databases">
        <authorList>
            <person name="Shaw F."/>
            <person name="Minotto A."/>
        </authorList>
    </citation>
    <scope>NUCLEOTIDE SEQUENCE [LARGE SCALE GENOMIC DNA]</scope>
</reference>
<dbReference type="CDD" id="cd04301">
    <property type="entry name" value="NAT_SF"/>
    <property type="match status" value="1"/>
</dbReference>
<gene>
    <name evidence="2" type="ORF">GFSPODELE1_LOCUS7490</name>
</gene>
<dbReference type="EMBL" id="OZ037948">
    <property type="protein sequence ID" value="CAL1709751.1"/>
    <property type="molecule type" value="Genomic_DNA"/>
</dbReference>
<evidence type="ECO:0000313" key="2">
    <source>
        <dbReference type="EMBL" id="CAL1709751.1"/>
    </source>
</evidence>
<protein>
    <recommendedName>
        <fullName evidence="1">N-acetyltransferase domain-containing protein</fullName>
    </recommendedName>
</protein>
<evidence type="ECO:0000313" key="3">
    <source>
        <dbReference type="Proteomes" id="UP001497453"/>
    </source>
</evidence>
<keyword evidence="3" id="KW-1185">Reference proteome</keyword>
<accession>A0ABP1DPK6</accession>
<organism evidence="2 3">
    <name type="scientific">Somion occarium</name>
    <dbReference type="NCBI Taxonomy" id="3059160"/>
    <lineage>
        <taxon>Eukaryota</taxon>
        <taxon>Fungi</taxon>
        <taxon>Dikarya</taxon>
        <taxon>Basidiomycota</taxon>
        <taxon>Agaricomycotina</taxon>
        <taxon>Agaricomycetes</taxon>
        <taxon>Polyporales</taxon>
        <taxon>Cerrenaceae</taxon>
        <taxon>Somion</taxon>
    </lineage>
</organism>
<dbReference type="InterPro" id="IPR016181">
    <property type="entry name" value="Acyl_CoA_acyltransferase"/>
</dbReference>
<proteinExistence type="predicted"/>
<dbReference type="InterPro" id="IPR000182">
    <property type="entry name" value="GNAT_dom"/>
</dbReference>
<evidence type="ECO:0000259" key="1">
    <source>
        <dbReference type="PROSITE" id="PS51186"/>
    </source>
</evidence>
<name>A0ABP1DPK6_9APHY</name>
<dbReference type="Gene3D" id="3.40.630.30">
    <property type="match status" value="1"/>
</dbReference>
<dbReference type="SUPFAM" id="SSF55729">
    <property type="entry name" value="Acyl-CoA N-acyltransferases (Nat)"/>
    <property type="match status" value="1"/>
</dbReference>